<gene>
    <name evidence="1" type="ORF">ACLFYP115_01761</name>
</gene>
<reference evidence="1" key="1">
    <citation type="submission" date="2019-11" db="EMBL/GenBank/DDBJ databases">
        <authorList>
            <person name="Feng L."/>
        </authorList>
    </citation>
    <scope>NUCLEOTIDE SEQUENCE</scope>
    <source>
        <strain evidence="1">AcaccaeLFYP115</strain>
    </source>
</reference>
<dbReference type="InterPro" id="IPR008984">
    <property type="entry name" value="SMAD_FHA_dom_sf"/>
</dbReference>
<dbReference type="EMBL" id="CACRSQ010000003">
    <property type="protein sequence ID" value="VYT12917.1"/>
    <property type="molecule type" value="Genomic_DNA"/>
</dbReference>
<dbReference type="InterPro" id="IPR000253">
    <property type="entry name" value="FHA_dom"/>
</dbReference>
<evidence type="ECO:0000313" key="1">
    <source>
        <dbReference type="EMBL" id="VYT12917.1"/>
    </source>
</evidence>
<dbReference type="CDD" id="cd00060">
    <property type="entry name" value="FHA"/>
    <property type="match status" value="1"/>
</dbReference>
<protein>
    <submittedName>
        <fullName evidence="1">Uncharacterized protein</fullName>
    </submittedName>
</protein>
<dbReference type="AlphaFoldDB" id="A0A6N2U5T5"/>
<dbReference type="RefSeq" id="WP_006565444.1">
    <property type="nucleotide sequence ID" value="NZ_BAABZP010000001.1"/>
</dbReference>
<dbReference type="SUPFAM" id="SSF49879">
    <property type="entry name" value="SMAD/FHA domain"/>
    <property type="match status" value="1"/>
</dbReference>
<organism evidence="1">
    <name type="scientific">Anaerostipes caccae</name>
    <dbReference type="NCBI Taxonomy" id="105841"/>
    <lineage>
        <taxon>Bacteria</taxon>
        <taxon>Bacillati</taxon>
        <taxon>Bacillota</taxon>
        <taxon>Clostridia</taxon>
        <taxon>Lachnospirales</taxon>
        <taxon>Lachnospiraceae</taxon>
        <taxon>Anaerostipes</taxon>
    </lineage>
</organism>
<dbReference type="Pfam" id="PF16697">
    <property type="entry name" value="Yop-YscD_cpl"/>
    <property type="match status" value="1"/>
</dbReference>
<dbReference type="InterPro" id="IPR032030">
    <property type="entry name" value="YscD_cytoplasmic_dom"/>
</dbReference>
<name>A0A6N2U5T5_9FIRM</name>
<proteinExistence type="predicted"/>
<dbReference type="PROSITE" id="PS50006">
    <property type="entry name" value="FHA_DOMAIN"/>
    <property type="match status" value="1"/>
</dbReference>
<sequence>MSIVQCPKGHNYDNEKHAQCPYCSGSQAIGITVPLDNTGLQEEIPAGAGEGGFPKTMPVSMEPAQGQGPGVTEPYQNVTQGLDINEEGVSAVTGWLVCIEGKKKGKDFRLHGERNFVGRAGSNDVVLNFDDKISSVANIIISYDDEENEFYIQPGEHQKNNVKLNGKLLLIPETLKDNDIIKLGETKLLFRKFCNSDFCWE</sequence>
<dbReference type="Gene3D" id="2.60.200.20">
    <property type="match status" value="1"/>
</dbReference>
<accession>A0A6N2U5T5</accession>